<feature type="compositionally biased region" description="Low complexity" evidence="1">
    <location>
        <begin position="230"/>
        <end position="240"/>
    </location>
</feature>
<dbReference type="EnsemblFungi" id="MAPG_10555T0">
    <property type="protein sequence ID" value="MAPG_10555T0"/>
    <property type="gene ID" value="MAPG_10555"/>
</dbReference>
<feature type="region of interest" description="Disordered" evidence="1">
    <location>
        <begin position="97"/>
        <end position="122"/>
    </location>
</feature>
<dbReference type="Proteomes" id="UP000011715">
    <property type="component" value="Unassembled WGS sequence"/>
</dbReference>
<evidence type="ECO:0000256" key="1">
    <source>
        <dbReference type="SAM" id="MobiDB-lite"/>
    </source>
</evidence>
<reference evidence="3" key="4">
    <citation type="journal article" date="2015" name="G3 (Bethesda)">
        <title>Genome sequences of three phytopathogenic species of the Magnaporthaceae family of fungi.</title>
        <authorList>
            <person name="Okagaki L.H."/>
            <person name="Nunes C.C."/>
            <person name="Sailsbery J."/>
            <person name="Clay B."/>
            <person name="Brown D."/>
            <person name="John T."/>
            <person name="Oh Y."/>
            <person name="Young N."/>
            <person name="Fitzgerald M."/>
            <person name="Haas B.J."/>
            <person name="Zeng Q."/>
            <person name="Young S."/>
            <person name="Adiconis X."/>
            <person name="Fan L."/>
            <person name="Levin J.Z."/>
            <person name="Mitchell T.K."/>
            <person name="Okubara P.A."/>
            <person name="Farman M.L."/>
            <person name="Kohn L.M."/>
            <person name="Birren B."/>
            <person name="Ma L.-J."/>
            <person name="Dean R.A."/>
        </authorList>
    </citation>
    <scope>NUCLEOTIDE SEQUENCE</scope>
    <source>
        <strain evidence="3">ATCC 64411 / 73-15</strain>
    </source>
</reference>
<evidence type="ECO:0000313" key="4">
    <source>
        <dbReference type="Proteomes" id="UP000011715"/>
    </source>
</evidence>
<evidence type="ECO:0000313" key="3">
    <source>
        <dbReference type="EnsemblFungi" id="MAPG_10555T0"/>
    </source>
</evidence>
<protein>
    <submittedName>
        <fullName evidence="2 3">Uncharacterized protein</fullName>
    </submittedName>
</protein>
<reference evidence="4" key="2">
    <citation type="submission" date="2010-05" db="EMBL/GenBank/DDBJ databases">
        <title>The genome sequence of Magnaporthe poae strain ATCC 64411.</title>
        <authorList>
            <person name="Ma L.-J."/>
            <person name="Dead R."/>
            <person name="Young S."/>
            <person name="Zeng Q."/>
            <person name="Koehrsen M."/>
            <person name="Alvarado L."/>
            <person name="Berlin A."/>
            <person name="Chapman S.B."/>
            <person name="Chen Z."/>
            <person name="Freedman E."/>
            <person name="Gellesch M."/>
            <person name="Goldberg J."/>
            <person name="Griggs A."/>
            <person name="Gujja S."/>
            <person name="Heilman E.R."/>
            <person name="Heiman D."/>
            <person name="Hepburn T."/>
            <person name="Howarth C."/>
            <person name="Jen D."/>
            <person name="Larson L."/>
            <person name="Mehta T."/>
            <person name="Neiman D."/>
            <person name="Pearson M."/>
            <person name="Roberts A."/>
            <person name="Saif S."/>
            <person name="Shea T."/>
            <person name="Shenoy N."/>
            <person name="Sisk P."/>
            <person name="Stolte C."/>
            <person name="Sykes S."/>
            <person name="Walk T."/>
            <person name="White J."/>
            <person name="Yandava C."/>
            <person name="Haas B."/>
            <person name="Nusbaum C."/>
            <person name="Birren B."/>
        </authorList>
    </citation>
    <scope>NUCLEOTIDE SEQUENCE [LARGE SCALE GENOMIC DNA]</scope>
    <source>
        <strain evidence="4">ATCC 64411 / 73-15</strain>
    </source>
</reference>
<feature type="compositionally biased region" description="Basic residues" evidence="1">
    <location>
        <begin position="53"/>
        <end position="62"/>
    </location>
</feature>
<evidence type="ECO:0000313" key="2">
    <source>
        <dbReference type="EMBL" id="KLU90703.1"/>
    </source>
</evidence>
<dbReference type="EMBL" id="GL876975">
    <property type="protein sequence ID" value="KLU90703.1"/>
    <property type="molecule type" value="Genomic_DNA"/>
</dbReference>
<accession>A0A0C4ECW6</accession>
<keyword evidence="4" id="KW-1185">Reference proteome</keyword>
<dbReference type="EMBL" id="ADBL01002358">
    <property type="status" value="NOT_ANNOTATED_CDS"/>
    <property type="molecule type" value="Genomic_DNA"/>
</dbReference>
<name>A0A0C4ECW6_MAGP6</name>
<proteinExistence type="predicted"/>
<feature type="region of interest" description="Disordered" evidence="1">
    <location>
        <begin position="194"/>
        <end position="240"/>
    </location>
</feature>
<reference evidence="3" key="5">
    <citation type="submission" date="2015-06" db="UniProtKB">
        <authorList>
            <consortium name="EnsemblFungi"/>
        </authorList>
    </citation>
    <scope>IDENTIFICATION</scope>
    <source>
        <strain evidence="3">ATCC 64411</strain>
    </source>
</reference>
<feature type="region of interest" description="Disordered" evidence="1">
    <location>
        <begin position="1"/>
        <end position="80"/>
    </location>
</feature>
<gene>
    <name evidence="2" type="ORF">MAPG_10555</name>
</gene>
<reference evidence="2" key="1">
    <citation type="submission" date="2010-05" db="EMBL/GenBank/DDBJ databases">
        <title>The Genome Sequence of Magnaporthe poae strain ATCC 64411.</title>
        <authorList>
            <consortium name="The Broad Institute Genome Sequencing Platform"/>
            <consortium name="Broad Institute Genome Sequencing Center for Infectious Disease"/>
            <person name="Ma L.-J."/>
            <person name="Dead R."/>
            <person name="Young S."/>
            <person name="Zeng Q."/>
            <person name="Koehrsen M."/>
            <person name="Alvarado L."/>
            <person name="Berlin A."/>
            <person name="Chapman S.B."/>
            <person name="Chen Z."/>
            <person name="Freedman E."/>
            <person name="Gellesch M."/>
            <person name="Goldberg J."/>
            <person name="Griggs A."/>
            <person name="Gujja S."/>
            <person name="Heilman E.R."/>
            <person name="Heiman D."/>
            <person name="Hepburn T."/>
            <person name="Howarth C."/>
            <person name="Jen D."/>
            <person name="Larson L."/>
            <person name="Mehta T."/>
            <person name="Neiman D."/>
            <person name="Pearson M."/>
            <person name="Roberts A."/>
            <person name="Saif S."/>
            <person name="Shea T."/>
            <person name="Shenoy N."/>
            <person name="Sisk P."/>
            <person name="Stolte C."/>
            <person name="Sykes S."/>
            <person name="Walk T."/>
            <person name="White J."/>
            <person name="Yandava C."/>
            <person name="Haas B."/>
            <person name="Nusbaum C."/>
            <person name="Birren B."/>
        </authorList>
    </citation>
    <scope>NUCLEOTIDE SEQUENCE</scope>
    <source>
        <strain evidence="2">ATCC 64411</strain>
    </source>
</reference>
<reference evidence="2" key="3">
    <citation type="submission" date="2011-03" db="EMBL/GenBank/DDBJ databases">
        <title>Annotation of Magnaporthe poae ATCC 64411.</title>
        <authorList>
            <person name="Ma L.-J."/>
            <person name="Dead R."/>
            <person name="Young S.K."/>
            <person name="Zeng Q."/>
            <person name="Gargeya S."/>
            <person name="Fitzgerald M."/>
            <person name="Haas B."/>
            <person name="Abouelleil A."/>
            <person name="Alvarado L."/>
            <person name="Arachchi H.M."/>
            <person name="Berlin A."/>
            <person name="Brown A."/>
            <person name="Chapman S.B."/>
            <person name="Chen Z."/>
            <person name="Dunbar C."/>
            <person name="Freedman E."/>
            <person name="Gearin G."/>
            <person name="Gellesch M."/>
            <person name="Goldberg J."/>
            <person name="Griggs A."/>
            <person name="Gujja S."/>
            <person name="Heiman D."/>
            <person name="Howarth C."/>
            <person name="Larson L."/>
            <person name="Lui A."/>
            <person name="MacDonald P.J.P."/>
            <person name="Mehta T."/>
            <person name="Montmayeur A."/>
            <person name="Murphy C."/>
            <person name="Neiman D."/>
            <person name="Pearson M."/>
            <person name="Priest M."/>
            <person name="Roberts A."/>
            <person name="Saif S."/>
            <person name="Shea T."/>
            <person name="Shenoy N."/>
            <person name="Sisk P."/>
            <person name="Stolte C."/>
            <person name="Sykes S."/>
            <person name="Yandava C."/>
            <person name="Wortman J."/>
            <person name="Nusbaum C."/>
            <person name="Birren B."/>
        </authorList>
    </citation>
    <scope>NUCLEOTIDE SEQUENCE</scope>
    <source>
        <strain evidence="2">ATCC 64411</strain>
    </source>
</reference>
<dbReference type="VEuPathDB" id="FungiDB:MAPG_10555"/>
<sequence length="359" mass="40743">MPQSSVGIGCQFLTHPISGTRPRTRTTAAAKSWNGTNIPSASDGGHARTDQPKRRRRPRRRTQTSIASTSPDARADGNGHSHYHRVAELLFQERDFANEIASQPRRRPRRRTRQEDHRQSKLNDFRRYIDTDKGWITFEGTATITRTGPRLRRRIQRAGGTTATVIPRCAYRRLSGNKNTFKKAESLSQQRDFANEVASQPRRRAQQGDHGQASTLPAARPLSRPRRRIPMAGGTTATAITTSRLGSNKYTSREAGLLFQEWDFANEAARHPTGAAKRSRTKYRVCVAGSEGWWTYGHSYYHVEVECRRRKAELLFQEGTFANEMASHLYRGDIDVAEQFSSPWPGPRQCRWPATLDGW</sequence>
<organism evidence="3 4">
    <name type="scientific">Magnaporthiopsis poae (strain ATCC 64411 / 73-15)</name>
    <name type="common">Kentucky bluegrass fungus</name>
    <name type="synonym">Magnaporthe poae</name>
    <dbReference type="NCBI Taxonomy" id="644358"/>
    <lineage>
        <taxon>Eukaryota</taxon>
        <taxon>Fungi</taxon>
        <taxon>Dikarya</taxon>
        <taxon>Ascomycota</taxon>
        <taxon>Pezizomycotina</taxon>
        <taxon>Sordariomycetes</taxon>
        <taxon>Sordariomycetidae</taxon>
        <taxon>Magnaporthales</taxon>
        <taxon>Magnaporthaceae</taxon>
        <taxon>Magnaporthiopsis</taxon>
    </lineage>
</organism>
<dbReference type="AlphaFoldDB" id="A0A0C4ECW6"/>
<feature type="compositionally biased region" description="Basic and acidic residues" evidence="1">
    <location>
        <begin position="113"/>
        <end position="122"/>
    </location>
</feature>